<evidence type="ECO:0000256" key="1">
    <source>
        <dbReference type="SAM" id="MobiDB-lite"/>
    </source>
</evidence>
<proteinExistence type="predicted"/>
<feature type="region of interest" description="Disordered" evidence="1">
    <location>
        <begin position="99"/>
        <end position="119"/>
    </location>
</feature>
<dbReference type="EMBL" id="CAJOBC010083974">
    <property type="protein sequence ID" value="CAF4309906.1"/>
    <property type="molecule type" value="Genomic_DNA"/>
</dbReference>
<dbReference type="AlphaFoldDB" id="A0A815NA96"/>
<evidence type="ECO:0000313" key="4">
    <source>
        <dbReference type="Proteomes" id="UP000663829"/>
    </source>
</evidence>
<evidence type="ECO:0000313" key="2">
    <source>
        <dbReference type="EMBL" id="CAF1431251.1"/>
    </source>
</evidence>
<name>A0A815NA96_9BILA</name>
<gene>
    <name evidence="2" type="ORF">GPM918_LOCUS34014</name>
    <name evidence="3" type="ORF">SRO942_LOCUS34710</name>
</gene>
<dbReference type="Proteomes" id="UP000681722">
    <property type="component" value="Unassembled WGS sequence"/>
</dbReference>
<keyword evidence="4" id="KW-1185">Reference proteome</keyword>
<sequence length="119" mass="14264">MRYSRSSFFYKVIFNQLEKLQWKDINGRYQYNKNSDIHKQECQLIYQQLTSNKLLSLYNFTPETLLRRINQTIINRDSSAQIRIEKYNKKNCIVICDDENNGEGEEHINGTDEDEDDDD</sequence>
<accession>A0A815NA96</accession>
<protein>
    <submittedName>
        <fullName evidence="2">Uncharacterized protein</fullName>
    </submittedName>
</protein>
<dbReference type="EMBL" id="CAJNOQ010018539">
    <property type="protein sequence ID" value="CAF1431251.1"/>
    <property type="molecule type" value="Genomic_DNA"/>
</dbReference>
<comment type="caution">
    <text evidence="2">The sequence shown here is derived from an EMBL/GenBank/DDBJ whole genome shotgun (WGS) entry which is preliminary data.</text>
</comment>
<reference evidence="2" key="1">
    <citation type="submission" date="2021-02" db="EMBL/GenBank/DDBJ databases">
        <authorList>
            <person name="Nowell W R."/>
        </authorList>
    </citation>
    <scope>NUCLEOTIDE SEQUENCE</scope>
</reference>
<dbReference type="Proteomes" id="UP000663829">
    <property type="component" value="Unassembled WGS sequence"/>
</dbReference>
<organism evidence="2 4">
    <name type="scientific">Didymodactylos carnosus</name>
    <dbReference type="NCBI Taxonomy" id="1234261"/>
    <lineage>
        <taxon>Eukaryota</taxon>
        <taxon>Metazoa</taxon>
        <taxon>Spiralia</taxon>
        <taxon>Gnathifera</taxon>
        <taxon>Rotifera</taxon>
        <taxon>Eurotatoria</taxon>
        <taxon>Bdelloidea</taxon>
        <taxon>Philodinida</taxon>
        <taxon>Philodinidae</taxon>
        <taxon>Didymodactylos</taxon>
    </lineage>
</organism>
<evidence type="ECO:0000313" key="3">
    <source>
        <dbReference type="EMBL" id="CAF4309906.1"/>
    </source>
</evidence>